<organism evidence="6 7">
    <name type="scientific">Lithospermum erythrorhizon</name>
    <name type="common">Purple gromwell</name>
    <name type="synonym">Lithospermum officinale var. erythrorhizon</name>
    <dbReference type="NCBI Taxonomy" id="34254"/>
    <lineage>
        <taxon>Eukaryota</taxon>
        <taxon>Viridiplantae</taxon>
        <taxon>Streptophyta</taxon>
        <taxon>Embryophyta</taxon>
        <taxon>Tracheophyta</taxon>
        <taxon>Spermatophyta</taxon>
        <taxon>Magnoliopsida</taxon>
        <taxon>eudicotyledons</taxon>
        <taxon>Gunneridae</taxon>
        <taxon>Pentapetalae</taxon>
        <taxon>asterids</taxon>
        <taxon>lamiids</taxon>
        <taxon>Boraginales</taxon>
        <taxon>Boraginaceae</taxon>
        <taxon>Boraginoideae</taxon>
        <taxon>Lithospermeae</taxon>
        <taxon>Lithospermum</taxon>
    </lineage>
</organism>
<accession>A0AAV3P086</accession>
<gene>
    <name evidence="6" type="ORF">LIER_35929</name>
</gene>
<dbReference type="GO" id="GO:0006357">
    <property type="term" value="P:regulation of transcription by RNA polymerase II"/>
    <property type="evidence" value="ECO:0007669"/>
    <property type="project" value="TreeGrafter"/>
</dbReference>
<evidence type="ECO:0000313" key="6">
    <source>
        <dbReference type="EMBL" id="GAA0144416.1"/>
    </source>
</evidence>
<evidence type="ECO:0000256" key="2">
    <source>
        <dbReference type="ARBA" id="ARBA00006801"/>
    </source>
</evidence>
<comment type="caution">
    <text evidence="6">The sequence shown here is derived from an EMBL/GenBank/DDBJ whole genome shotgun (WGS) entry which is preliminary data.</text>
</comment>
<feature type="region of interest" description="Disordered" evidence="5">
    <location>
        <begin position="1"/>
        <end position="97"/>
    </location>
</feature>
<dbReference type="AlphaFoldDB" id="A0AAV3P086"/>
<evidence type="ECO:0000256" key="5">
    <source>
        <dbReference type="SAM" id="MobiDB-lite"/>
    </source>
</evidence>
<dbReference type="GO" id="GO:0031490">
    <property type="term" value="F:chromatin DNA binding"/>
    <property type="evidence" value="ECO:0007669"/>
    <property type="project" value="TreeGrafter"/>
</dbReference>
<dbReference type="Gene3D" id="2.60.120.650">
    <property type="entry name" value="Cupin"/>
    <property type="match status" value="1"/>
</dbReference>
<evidence type="ECO:0000313" key="7">
    <source>
        <dbReference type="Proteomes" id="UP001454036"/>
    </source>
</evidence>
<keyword evidence="7" id="KW-1185">Reference proteome</keyword>
<dbReference type="GO" id="GO:0046872">
    <property type="term" value="F:metal ion binding"/>
    <property type="evidence" value="ECO:0007669"/>
    <property type="project" value="UniProtKB-KW"/>
</dbReference>
<reference evidence="6 7" key="1">
    <citation type="submission" date="2024-01" db="EMBL/GenBank/DDBJ databases">
        <title>The complete chloroplast genome sequence of Lithospermum erythrorhizon: insights into the phylogenetic relationship among Boraginaceae species and the maternal lineages of purple gromwells.</title>
        <authorList>
            <person name="Okada T."/>
            <person name="Watanabe K."/>
        </authorList>
    </citation>
    <scope>NUCLEOTIDE SEQUENCE [LARGE SCALE GENOMIC DNA]</scope>
</reference>
<keyword evidence="4" id="KW-0539">Nucleus</keyword>
<dbReference type="InterPro" id="IPR045109">
    <property type="entry name" value="LSDs-like"/>
</dbReference>
<dbReference type="GO" id="GO:0032454">
    <property type="term" value="F:histone H3K9 demethylase activity"/>
    <property type="evidence" value="ECO:0007669"/>
    <property type="project" value="InterPro"/>
</dbReference>
<comment type="subcellular location">
    <subcellularLocation>
        <location evidence="1">Nucleus</location>
    </subcellularLocation>
</comment>
<keyword evidence="3" id="KW-0479">Metal-binding</keyword>
<dbReference type="Proteomes" id="UP001454036">
    <property type="component" value="Unassembled WGS sequence"/>
</dbReference>
<proteinExistence type="inferred from homology"/>
<dbReference type="GO" id="GO:0000118">
    <property type="term" value="C:histone deacetylase complex"/>
    <property type="evidence" value="ECO:0007669"/>
    <property type="project" value="TreeGrafter"/>
</dbReference>
<feature type="compositionally biased region" description="Polar residues" evidence="5">
    <location>
        <begin position="79"/>
        <end position="93"/>
    </location>
</feature>
<dbReference type="PANTHER" id="PTHR12549:SF11">
    <property type="entry name" value="LYSINE-SPECIFIC DEMETHYLASE JMJ25"/>
    <property type="match status" value="1"/>
</dbReference>
<evidence type="ECO:0000256" key="3">
    <source>
        <dbReference type="ARBA" id="ARBA00022723"/>
    </source>
</evidence>
<dbReference type="PANTHER" id="PTHR12549">
    <property type="entry name" value="JMJC DOMAIN-CONTAINING HISTONE DEMETHYLATION PROTEIN"/>
    <property type="match status" value="1"/>
</dbReference>
<evidence type="ECO:0000256" key="1">
    <source>
        <dbReference type="ARBA" id="ARBA00004123"/>
    </source>
</evidence>
<name>A0AAV3P086_LITER</name>
<dbReference type="GO" id="GO:0000785">
    <property type="term" value="C:chromatin"/>
    <property type="evidence" value="ECO:0007669"/>
    <property type="project" value="TreeGrafter"/>
</dbReference>
<dbReference type="EMBL" id="BAABME010016088">
    <property type="protein sequence ID" value="GAA0144416.1"/>
    <property type="molecule type" value="Genomic_DNA"/>
</dbReference>
<comment type="similarity">
    <text evidence="2">Belongs to the JARID1 histone demethylase family.</text>
</comment>
<sequence length="175" mass="19184">MGQPEENKGGVSSSHVSRNSDAEVHTGKKKVLTRMQKGNVKSASEGSDDEPTTKNGSSEDEDDEQICASKNHGDLCVGGSSNVTNQGTSNSIHSGEAAKLKKCQDLEENSGNTIADTSKSFNDIGGGALWDIFRRQDIPKLEDFLKKHYKEFRHIHCTPIQQVVHPIHDQTFYLT</sequence>
<evidence type="ECO:0000256" key="4">
    <source>
        <dbReference type="ARBA" id="ARBA00023242"/>
    </source>
</evidence>
<protein>
    <submittedName>
        <fullName evidence="6">Uncharacterized protein</fullName>
    </submittedName>
</protein>
<dbReference type="GO" id="GO:0003712">
    <property type="term" value="F:transcription coregulator activity"/>
    <property type="evidence" value="ECO:0007669"/>
    <property type="project" value="TreeGrafter"/>
</dbReference>